<gene>
    <name evidence="1" type="ORF">ALP65_00826</name>
</gene>
<sequence length="164" mass="18286">MATSLGISTQAFDKWGVEPVARIGREAFYDVRSVLENRLDFAERKHQPDGDVPEGIDPLAEHKLTQERLRLTSAQADAQEKKNLVADKHLVPTEFAVFALGKIAAQIGSILDTVPLKLRRKHPDLDVRHVEALQREIALARNRASELGDLLPGMLDEYVESLAE</sequence>
<dbReference type="AlphaFoldDB" id="A0A3M5EVE9"/>
<accession>A0A3M5EVE9</accession>
<protein>
    <submittedName>
        <fullName evidence="1">Uncharacterized protein</fullName>
    </submittedName>
</protein>
<dbReference type="InterPro" id="IPR010906">
    <property type="entry name" value="Phage_lambda_Nu1_terminase-ssu"/>
</dbReference>
<dbReference type="Pfam" id="PF07471">
    <property type="entry name" value="Phage_Nu1"/>
    <property type="match status" value="1"/>
</dbReference>
<proteinExistence type="predicted"/>
<reference evidence="1 2" key="1">
    <citation type="submission" date="2018-08" db="EMBL/GenBank/DDBJ databases">
        <title>Recombination of ecologically and evolutionarily significant loci maintains genetic cohesion in the Pseudomonas syringae species complex.</title>
        <authorList>
            <person name="Dillon M."/>
            <person name="Thakur S."/>
            <person name="Almeida R.N.D."/>
            <person name="Weir B.S."/>
            <person name="Guttman D.S."/>
        </authorList>
    </citation>
    <scope>NUCLEOTIDE SEQUENCE [LARGE SCALE GENOMIC DNA]</scope>
    <source>
        <strain evidence="1 2">ICMP 7846</strain>
    </source>
</reference>
<evidence type="ECO:0000313" key="2">
    <source>
        <dbReference type="Proteomes" id="UP000270834"/>
    </source>
</evidence>
<dbReference type="Proteomes" id="UP000270834">
    <property type="component" value="Unassembled WGS sequence"/>
</dbReference>
<comment type="caution">
    <text evidence="1">The sequence shown here is derived from an EMBL/GenBank/DDBJ whole genome shotgun (WGS) entry which is preliminary data.</text>
</comment>
<organism evidence="1 2">
    <name type="scientific">Pseudomonas aeruginosa</name>
    <dbReference type="NCBI Taxonomy" id="287"/>
    <lineage>
        <taxon>Bacteria</taxon>
        <taxon>Pseudomonadati</taxon>
        <taxon>Pseudomonadota</taxon>
        <taxon>Gammaproteobacteria</taxon>
        <taxon>Pseudomonadales</taxon>
        <taxon>Pseudomonadaceae</taxon>
        <taxon>Pseudomonas</taxon>
    </lineage>
</organism>
<evidence type="ECO:0000313" key="1">
    <source>
        <dbReference type="EMBL" id="RMS65420.1"/>
    </source>
</evidence>
<dbReference type="EMBL" id="RBSQ01000087">
    <property type="protein sequence ID" value="RMS65420.1"/>
    <property type="molecule type" value="Genomic_DNA"/>
</dbReference>
<name>A0A3M5EVE9_PSEAI</name>